<dbReference type="InterPro" id="IPR036393">
    <property type="entry name" value="AceGlu_kinase-like_sf"/>
</dbReference>
<dbReference type="CDD" id="cd04235">
    <property type="entry name" value="AAK_CK"/>
    <property type="match status" value="1"/>
</dbReference>
<dbReference type="SUPFAM" id="SSF53633">
    <property type="entry name" value="Carbamate kinase-like"/>
    <property type="match status" value="1"/>
</dbReference>
<dbReference type="InterPro" id="IPR001048">
    <property type="entry name" value="Asp/Glu/Uridylate_kinase"/>
</dbReference>
<protein>
    <recommendedName>
        <fullName evidence="3 7">Carbamate kinase</fullName>
    </recommendedName>
</protein>
<organism evidence="9 10">
    <name type="scientific">Sporofaciens musculi</name>
    <dbReference type="NCBI Taxonomy" id="2681861"/>
    <lineage>
        <taxon>Bacteria</taxon>
        <taxon>Bacillati</taxon>
        <taxon>Bacillota</taxon>
        <taxon>Clostridia</taxon>
        <taxon>Lachnospirales</taxon>
        <taxon>Lachnospiraceae</taxon>
        <taxon>Sporofaciens</taxon>
    </lineage>
</organism>
<evidence type="ECO:0000256" key="7">
    <source>
        <dbReference type="PIRNR" id="PIRNR000723"/>
    </source>
</evidence>
<dbReference type="Pfam" id="PF00696">
    <property type="entry name" value="AA_kinase"/>
    <property type="match status" value="1"/>
</dbReference>
<dbReference type="GO" id="GO:0005829">
    <property type="term" value="C:cytosol"/>
    <property type="evidence" value="ECO:0007669"/>
    <property type="project" value="TreeGrafter"/>
</dbReference>
<evidence type="ECO:0000256" key="5">
    <source>
        <dbReference type="ARBA" id="ARBA00022777"/>
    </source>
</evidence>
<keyword evidence="10" id="KW-1185">Reference proteome</keyword>
<keyword evidence="4 7" id="KW-0808">Transferase</keyword>
<keyword evidence="5 7" id="KW-0418">Kinase</keyword>
<comment type="pathway">
    <text evidence="1">Metabolic intermediate metabolism; carbamoyl phosphate degradation; CO(2) and NH(3) from carbamoyl phosphate: step 1/1.</text>
</comment>
<sequence>MKKRVVVALGHRALGTTLPEQKVAVSKTAKVIADLIEADYQVAITHSNAPQVGMIHTAMNEFGKAHQDYTPAPMSVCSAMSQGYIGYDLQNGIREELLERGVYRTVSTILTQVIVDPYDEAFYTPTKILGRYMNVEEANEERKKGNYIVEEPGKGYRRIVSAPNPVSIVEIDAIRALLDADQIVVACGGGGIPVLEQEHHLRGASAVIEKDLTAGRMAEDIDADQLIILTSVEKVKINMGRPDEDELGEINLTQAKQYMEEGHFGEYNMLPKFSASVAFIEKRAGRSALITSFDKLKDALKGRTGTHIRSNG</sequence>
<evidence type="ECO:0000259" key="8">
    <source>
        <dbReference type="Pfam" id="PF00696"/>
    </source>
</evidence>
<dbReference type="EMBL" id="WUQX01000001">
    <property type="protein sequence ID" value="MXP78151.1"/>
    <property type="molecule type" value="Genomic_DNA"/>
</dbReference>
<dbReference type="GO" id="GO:0008804">
    <property type="term" value="F:carbamate kinase activity"/>
    <property type="evidence" value="ECO:0007669"/>
    <property type="project" value="UniProtKB-EC"/>
</dbReference>
<dbReference type="RefSeq" id="WP_159754366.1">
    <property type="nucleotide sequence ID" value="NZ_CASSPE010000113.1"/>
</dbReference>
<dbReference type="PANTHER" id="PTHR30409:SF1">
    <property type="entry name" value="CARBAMATE KINASE-RELATED"/>
    <property type="match status" value="1"/>
</dbReference>
<evidence type="ECO:0000256" key="4">
    <source>
        <dbReference type="ARBA" id="ARBA00022679"/>
    </source>
</evidence>
<dbReference type="InterPro" id="IPR003964">
    <property type="entry name" value="Carb_kinase"/>
</dbReference>
<comment type="similarity">
    <text evidence="2 7">Belongs to the carbamate kinase family.</text>
</comment>
<reference evidence="9 10" key="1">
    <citation type="submission" date="2019-12" db="EMBL/GenBank/DDBJ databases">
        <title>Sporaefaciens musculi gen. nov., sp. nov., a novel bacterium isolated from the caecum of an obese mouse.</title>
        <authorList>
            <person name="Rasmussen T.S."/>
            <person name="Streidl T."/>
            <person name="Hitch T.C.A."/>
            <person name="Wortmann E."/>
            <person name="Deptula P."/>
            <person name="Hansen M."/>
            <person name="Nielsen D.S."/>
            <person name="Clavel T."/>
            <person name="Vogensen F.K."/>
        </authorList>
    </citation>
    <scope>NUCLEOTIDE SEQUENCE [LARGE SCALE GENOMIC DNA]</scope>
    <source>
        <strain evidence="9 10">WCA-9-b2</strain>
    </source>
</reference>
<name>A0A7X3MKK5_9FIRM</name>
<dbReference type="Gene3D" id="3.40.1160.10">
    <property type="entry name" value="Acetylglutamate kinase-like"/>
    <property type="match status" value="1"/>
</dbReference>
<gene>
    <name evidence="9" type="ORF">GN277_23165</name>
</gene>
<dbReference type="NCBIfam" id="NF009007">
    <property type="entry name" value="PRK12352.1"/>
    <property type="match status" value="1"/>
</dbReference>
<evidence type="ECO:0000313" key="10">
    <source>
        <dbReference type="Proteomes" id="UP000460412"/>
    </source>
</evidence>
<dbReference type="GO" id="GO:0019546">
    <property type="term" value="P:L-arginine deiminase pathway"/>
    <property type="evidence" value="ECO:0007669"/>
    <property type="project" value="TreeGrafter"/>
</dbReference>
<accession>A0A7X3MKK5</accession>
<comment type="catalytic activity">
    <reaction evidence="6">
        <text>hydrogencarbonate + NH4(+) + ATP = carbamoyl phosphate + ADP + H2O + H(+)</text>
        <dbReference type="Rhea" id="RHEA:10152"/>
        <dbReference type="ChEBI" id="CHEBI:15377"/>
        <dbReference type="ChEBI" id="CHEBI:15378"/>
        <dbReference type="ChEBI" id="CHEBI:17544"/>
        <dbReference type="ChEBI" id="CHEBI:28938"/>
        <dbReference type="ChEBI" id="CHEBI:30616"/>
        <dbReference type="ChEBI" id="CHEBI:58228"/>
        <dbReference type="ChEBI" id="CHEBI:456216"/>
        <dbReference type="EC" id="2.7.2.2"/>
    </reaction>
</comment>
<feature type="domain" description="Aspartate/glutamate/uridylate kinase" evidence="8">
    <location>
        <begin position="3"/>
        <end position="290"/>
    </location>
</feature>
<dbReference type="PANTHER" id="PTHR30409">
    <property type="entry name" value="CARBAMATE KINASE"/>
    <property type="match status" value="1"/>
</dbReference>
<dbReference type="AlphaFoldDB" id="A0A7X3MKK5"/>
<evidence type="ECO:0000256" key="3">
    <source>
        <dbReference type="ARBA" id="ARBA00013070"/>
    </source>
</evidence>
<dbReference type="PRINTS" id="PR01469">
    <property type="entry name" value="CARBMTKINASE"/>
</dbReference>
<evidence type="ECO:0000313" key="9">
    <source>
        <dbReference type="EMBL" id="MXP78151.1"/>
    </source>
</evidence>
<proteinExistence type="inferred from homology"/>
<comment type="caution">
    <text evidence="9">The sequence shown here is derived from an EMBL/GenBank/DDBJ whole genome shotgun (WGS) entry which is preliminary data.</text>
</comment>
<dbReference type="PIRSF" id="PIRSF000723">
    <property type="entry name" value="Carbamate_kin"/>
    <property type="match status" value="1"/>
</dbReference>
<dbReference type="UniPathway" id="UPA00996">
    <property type="reaction ID" value="UER00366"/>
</dbReference>
<evidence type="ECO:0000256" key="2">
    <source>
        <dbReference type="ARBA" id="ARBA00011066"/>
    </source>
</evidence>
<dbReference type="Proteomes" id="UP000460412">
    <property type="component" value="Unassembled WGS sequence"/>
</dbReference>
<evidence type="ECO:0000256" key="1">
    <source>
        <dbReference type="ARBA" id="ARBA00005118"/>
    </source>
</evidence>
<evidence type="ECO:0000256" key="6">
    <source>
        <dbReference type="ARBA" id="ARBA00048467"/>
    </source>
</evidence>